<dbReference type="Proteomes" id="UP000703269">
    <property type="component" value="Unassembled WGS sequence"/>
</dbReference>
<feature type="domain" description="SAC" evidence="5">
    <location>
        <begin position="76"/>
        <end position="121"/>
    </location>
</feature>
<dbReference type="PANTHER" id="PTHR45738">
    <property type="entry name" value="POLYPHOSPHOINOSITIDE PHOSPHATASE"/>
    <property type="match status" value="1"/>
</dbReference>
<dbReference type="PROSITE" id="PS50275">
    <property type="entry name" value="SAC"/>
    <property type="match status" value="1"/>
</dbReference>
<dbReference type="PANTHER" id="PTHR45738:SF5">
    <property type="entry name" value="POLYPHOSPHOINOSITIDE PHOSPHATASE"/>
    <property type="match status" value="1"/>
</dbReference>
<evidence type="ECO:0000256" key="1">
    <source>
        <dbReference type="ARBA" id="ARBA00004308"/>
    </source>
</evidence>
<dbReference type="EMBL" id="BPQB01000048">
    <property type="protein sequence ID" value="GJE95430.1"/>
    <property type="molecule type" value="Genomic_DNA"/>
</dbReference>
<dbReference type="InterPro" id="IPR043573">
    <property type="entry name" value="Fig4-like"/>
</dbReference>
<keyword evidence="3" id="KW-0472">Membrane</keyword>
<feature type="compositionally biased region" description="Low complexity" evidence="4">
    <location>
        <begin position="136"/>
        <end position="150"/>
    </location>
</feature>
<dbReference type="GO" id="GO:0012505">
    <property type="term" value="C:endomembrane system"/>
    <property type="evidence" value="ECO:0007669"/>
    <property type="project" value="UniProtKB-SubCell"/>
</dbReference>
<dbReference type="InterPro" id="IPR002013">
    <property type="entry name" value="SAC_dom"/>
</dbReference>
<evidence type="ECO:0000313" key="7">
    <source>
        <dbReference type="Proteomes" id="UP000703269"/>
    </source>
</evidence>
<comment type="subcellular location">
    <subcellularLocation>
        <location evidence="1">Endomembrane system</location>
    </subcellularLocation>
</comment>
<sequence>MAIQQMADWGGQGCSSVAQASSGPPPGWYTVPIVKRCLASLLSEHYICHTETDILLALSSHKVGKQVEEQRLMDIWKQVDLVKNFYFSCWYHLTLTLQHNLTRSNARRTLNDRFAWNYHMMTRAFQVPSMCHVRGTARSSGSHTSSRNGSCPSYTGT</sequence>
<dbReference type="GO" id="GO:0046856">
    <property type="term" value="P:phosphatidylinositol dephosphorylation"/>
    <property type="evidence" value="ECO:0007669"/>
    <property type="project" value="InterPro"/>
</dbReference>
<evidence type="ECO:0000256" key="3">
    <source>
        <dbReference type="ARBA" id="ARBA00023136"/>
    </source>
</evidence>
<dbReference type="Pfam" id="PF02383">
    <property type="entry name" value="Syja_N"/>
    <property type="match status" value="1"/>
</dbReference>
<keyword evidence="2" id="KW-0378">Hydrolase</keyword>
<keyword evidence="7" id="KW-1185">Reference proteome</keyword>
<dbReference type="GO" id="GO:0043813">
    <property type="term" value="F:phosphatidylinositol-3,5-bisphosphate 5-phosphatase activity"/>
    <property type="evidence" value="ECO:0007669"/>
    <property type="project" value="InterPro"/>
</dbReference>
<accession>A0A9P3GKY3</accession>
<comment type="caution">
    <text evidence="6">The sequence shown here is derived from an EMBL/GenBank/DDBJ whole genome shotgun (WGS) entry which is preliminary data.</text>
</comment>
<evidence type="ECO:0000313" key="6">
    <source>
        <dbReference type="EMBL" id="GJE95430.1"/>
    </source>
</evidence>
<protein>
    <recommendedName>
        <fullName evidence="5">SAC domain-containing protein</fullName>
    </recommendedName>
</protein>
<evidence type="ECO:0000256" key="4">
    <source>
        <dbReference type="SAM" id="MobiDB-lite"/>
    </source>
</evidence>
<evidence type="ECO:0000259" key="5">
    <source>
        <dbReference type="PROSITE" id="PS50275"/>
    </source>
</evidence>
<feature type="region of interest" description="Disordered" evidence="4">
    <location>
        <begin position="136"/>
        <end position="157"/>
    </location>
</feature>
<dbReference type="AlphaFoldDB" id="A0A9P3GKY3"/>
<name>A0A9P3GKY3_9APHY</name>
<organism evidence="6 7">
    <name type="scientific">Phanerochaete sordida</name>
    <dbReference type="NCBI Taxonomy" id="48140"/>
    <lineage>
        <taxon>Eukaryota</taxon>
        <taxon>Fungi</taxon>
        <taxon>Dikarya</taxon>
        <taxon>Basidiomycota</taxon>
        <taxon>Agaricomycotina</taxon>
        <taxon>Agaricomycetes</taxon>
        <taxon>Polyporales</taxon>
        <taxon>Phanerochaetaceae</taxon>
        <taxon>Phanerochaete</taxon>
    </lineage>
</organism>
<gene>
    <name evidence="6" type="ORF">PsYK624_116140</name>
</gene>
<dbReference type="OrthoDB" id="3254642at2759"/>
<proteinExistence type="predicted"/>
<reference evidence="6 7" key="1">
    <citation type="submission" date="2021-08" db="EMBL/GenBank/DDBJ databases">
        <title>Draft Genome Sequence of Phanerochaete sordida strain YK-624.</title>
        <authorList>
            <person name="Mori T."/>
            <person name="Dohra H."/>
            <person name="Suzuki T."/>
            <person name="Kawagishi H."/>
            <person name="Hirai H."/>
        </authorList>
    </citation>
    <scope>NUCLEOTIDE SEQUENCE [LARGE SCALE GENOMIC DNA]</scope>
    <source>
        <strain evidence="6 7">YK-624</strain>
    </source>
</reference>
<evidence type="ECO:0000256" key="2">
    <source>
        <dbReference type="ARBA" id="ARBA00022801"/>
    </source>
</evidence>